<dbReference type="Proteomes" id="UP000703661">
    <property type="component" value="Unassembled WGS sequence"/>
</dbReference>
<feature type="compositionally biased region" description="Low complexity" evidence="1">
    <location>
        <begin position="158"/>
        <end position="178"/>
    </location>
</feature>
<sequence>MALSSTSSAPSRNTRASSRASSRTDSAALSKSSTNGSSESATSKRSPGGKNNSTMTKTKTKAKAKAKAKATKEIPTKATKRRAITSGVSLRKRAKKQVSEDEEEENDQSEDADDDDDEDQDDYQEQDNDDDDDDDDEQEDSDADDFQDSSFTLKSKSRAQSSAKSTKKTPPTTKVLTPKTKKTTANPDFLPASTKKFLESPLKIPHPKGGPVADAIQPETLEFIRDLKLNNDREYMMLNQARCDDAKRDFLDFIRMVKEGLREADPDVMDQEPKDSMMRIYRDIRFSIDKRPYKNKLACHFSRGGRKSIAAGYYLGVSSGGETFVGCGVWDPSGPVLTRIRQGLVNHSDRFKAILETDAIKQVTGGKTGVDALRPDPSSLKTGPVGFDKNHPMIEFLKRKCFAIGRSFDDKQVVSEGFLEEVLRTYDAGVDLVHILNEWIG</sequence>
<evidence type="ECO:0000256" key="1">
    <source>
        <dbReference type="SAM" id="MobiDB-lite"/>
    </source>
</evidence>
<evidence type="ECO:0000313" key="3">
    <source>
        <dbReference type="Proteomes" id="UP000703661"/>
    </source>
</evidence>
<feature type="compositionally biased region" description="Basic residues" evidence="1">
    <location>
        <begin position="58"/>
        <end position="69"/>
    </location>
</feature>
<keyword evidence="3" id="KW-1185">Reference proteome</keyword>
<dbReference type="EMBL" id="JAAAID010001378">
    <property type="protein sequence ID" value="KAG0010261.1"/>
    <property type="molecule type" value="Genomic_DNA"/>
</dbReference>
<dbReference type="InterPro" id="IPR012808">
    <property type="entry name" value="CHP02453"/>
</dbReference>
<dbReference type="AlphaFoldDB" id="A0A9P6SY72"/>
<gene>
    <name evidence="2" type="ORF">BGZ80_001634</name>
</gene>
<proteinExistence type="predicted"/>
<name>A0A9P6SY72_9FUNG</name>
<accession>A0A9P6SY72</accession>
<feature type="compositionally biased region" description="Low complexity" evidence="1">
    <location>
        <begin position="1"/>
        <end position="44"/>
    </location>
</feature>
<dbReference type="PANTHER" id="PTHR36452">
    <property type="entry name" value="CHROMOSOME 12, WHOLE GENOME SHOTGUN SEQUENCE"/>
    <property type="match status" value="1"/>
</dbReference>
<dbReference type="Pfam" id="PF09365">
    <property type="entry name" value="DUF2461"/>
    <property type="match status" value="1"/>
</dbReference>
<reference evidence="2" key="1">
    <citation type="journal article" date="2020" name="Fungal Divers.">
        <title>Resolving the Mortierellaceae phylogeny through synthesis of multi-gene phylogenetics and phylogenomics.</title>
        <authorList>
            <person name="Vandepol N."/>
            <person name="Liber J."/>
            <person name="Desiro A."/>
            <person name="Na H."/>
            <person name="Kennedy M."/>
            <person name="Barry K."/>
            <person name="Grigoriev I.V."/>
            <person name="Miller A.N."/>
            <person name="O'Donnell K."/>
            <person name="Stajich J.E."/>
            <person name="Bonito G."/>
        </authorList>
    </citation>
    <scope>NUCLEOTIDE SEQUENCE</scope>
    <source>
        <strain evidence="2">NRRL 2769</strain>
    </source>
</reference>
<feature type="region of interest" description="Disordered" evidence="1">
    <location>
        <begin position="1"/>
        <end position="191"/>
    </location>
</feature>
<organism evidence="2 3">
    <name type="scientific">Entomortierella chlamydospora</name>
    <dbReference type="NCBI Taxonomy" id="101097"/>
    <lineage>
        <taxon>Eukaryota</taxon>
        <taxon>Fungi</taxon>
        <taxon>Fungi incertae sedis</taxon>
        <taxon>Mucoromycota</taxon>
        <taxon>Mortierellomycotina</taxon>
        <taxon>Mortierellomycetes</taxon>
        <taxon>Mortierellales</taxon>
        <taxon>Mortierellaceae</taxon>
        <taxon>Entomortierella</taxon>
    </lineage>
</organism>
<comment type="caution">
    <text evidence="2">The sequence shown here is derived from an EMBL/GenBank/DDBJ whole genome shotgun (WGS) entry which is preliminary data.</text>
</comment>
<evidence type="ECO:0000313" key="2">
    <source>
        <dbReference type="EMBL" id="KAG0010261.1"/>
    </source>
</evidence>
<feature type="compositionally biased region" description="Acidic residues" evidence="1">
    <location>
        <begin position="100"/>
        <end position="147"/>
    </location>
</feature>
<dbReference type="PANTHER" id="PTHR36452:SF1">
    <property type="entry name" value="DUF2461 DOMAIN-CONTAINING PROTEIN"/>
    <property type="match status" value="1"/>
</dbReference>
<protein>
    <submittedName>
        <fullName evidence="2">Uncharacterized protein</fullName>
    </submittedName>
</protein>
<dbReference type="NCBIfam" id="TIGR02453">
    <property type="entry name" value="TIGR02453 family protein"/>
    <property type="match status" value="1"/>
</dbReference>